<evidence type="ECO:0000313" key="11">
    <source>
        <dbReference type="Proteomes" id="UP000531840"/>
    </source>
</evidence>
<feature type="transmembrane region" description="Helical" evidence="8">
    <location>
        <begin position="75"/>
        <end position="97"/>
    </location>
</feature>
<dbReference type="CDD" id="cd17320">
    <property type="entry name" value="MFS_MdfA_MDR_like"/>
    <property type="match status" value="1"/>
</dbReference>
<evidence type="ECO:0000256" key="5">
    <source>
        <dbReference type="ARBA" id="ARBA00022692"/>
    </source>
</evidence>
<feature type="transmembrane region" description="Helical" evidence="8">
    <location>
        <begin position="43"/>
        <end position="63"/>
    </location>
</feature>
<dbReference type="InterPro" id="IPR036259">
    <property type="entry name" value="MFS_trans_sf"/>
</dbReference>
<feature type="transmembrane region" description="Helical" evidence="8">
    <location>
        <begin position="103"/>
        <end position="120"/>
    </location>
</feature>
<sequence>MKNSKLFLILFLGILSGMGRFITDIYIPALPKLAEDYNVNISIVQLTLTGSMLGLGFGQLFIGPISDKYGRKKPIVFSLTIYILASILIIFSPNIYIIAALRFVQGFSAAGSVVISRAVAADVYSGKKLSRFFGIIMIVNGFVPILGPVLGSVLISSINWQSIFVVLTILGIILFMATFNFKETLSIDRRNDSTLVNTYLSIFDIIKNKVFISVVLVQSFSTAGLFSYISGSPFIMQQGYGVSSLMYSIFFGINGLGMLIGNFVSIRVGLKHSIKTSLVIMFINSIFISAVLILKWNLLFLELGFFILMFALGILFPAVTSVAMNIGKETAGSSSAVLGFLPFSFGGIVSPLVGIGNIYYASSIILIVSSFISLYLYVKISKKL</sequence>
<feature type="transmembrane region" description="Helical" evidence="8">
    <location>
        <begin position="303"/>
        <end position="324"/>
    </location>
</feature>
<proteinExistence type="inferred from homology"/>
<feature type="transmembrane region" description="Helical" evidence="8">
    <location>
        <begin position="359"/>
        <end position="378"/>
    </location>
</feature>
<evidence type="ECO:0000256" key="4">
    <source>
        <dbReference type="ARBA" id="ARBA00022475"/>
    </source>
</evidence>
<dbReference type="PANTHER" id="PTHR23502:SF132">
    <property type="entry name" value="POLYAMINE TRANSPORTER 2-RELATED"/>
    <property type="match status" value="1"/>
</dbReference>
<feature type="transmembrane region" description="Helical" evidence="8">
    <location>
        <begin position="278"/>
        <end position="297"/>
    </location>
</feature>
<feature type="transmembrane region" description="Helical" evidence="8">
    <location>
        <begin position="245"/>
        <end position="266"/>
    </location>
</feature>
<protein>
    <recommendedName>
        <fullName evidence="8">Bcr/CflA family efflux transporter</fullName>
    </recommendedName>
</protein>
<dbReference type="Pfam" id="PF07690">
    <property type="entry name" value="MFS_1"/>
    <property type="match status" value="1"/>
</dbReference>
<name>A0ABX2SXN3_9BACL</name>
<dbReference type="InterPro" id="IPR011701">
    <property type="entry name" value="MFS"/>
</dbReference>
<gene>
    <name evidence="10" type="ORF">HZY85_00715</name>
</gene>
<keyword evidence="4 8" id="KW-1003">Cell membrane</keyword>
<dbReference type="RefSeq" id="WP_179939844.1">
    <property type="nucleotide sequence ID" value="NZ_JACBYF010000001.1"/>
</dbReference>
<accession>A0ABX2SXN3</accession>
<comment type="subcellular location">
    <subcellularLocation>
        <location evidence="1 8">Cell membrane</location>
        <topology evidence="1 8">Multi-pass membrane protein</topology>
    </subcellularLocation>
</comment>
<evidence type="ECO:0000256" key="7">
    <source>
        <dbReference type="ARBA" id="ARBA00023136"/>
    </source>
</evidence>
<feature type="transmembrane region" description="Helical" evidence="8">
    <location>
        <begin position="210"/>
        <end position="230"/>
    </location>
</feature>
<dbReference type="SUPFAM" id="SSF103473">
    <property type="entry name" value="MFS general substrate transporter"/>
    <property type="match status" value="1"/>
</dbReference>
<keyword evidence="5 8" id="KW-0812">Transmembrane</keyword>
<evidence type="ECO:0000259" key="9">
    <source>
        <dbReference type="PROSITE" id="PS50850"/>
    </source>
</evidence>
<keyword evidence="11" id="KW-1185">Reference proteome</keyword>
<comment type="similarity">
    <text evidence="2 8">Belongs to the major facilitator superfamily. Bcr/CmlA family.</text>
</comment>
<evidence type="ECO:0000313" key="10">
    <source>
        <dbReference type="EMBL" id="NYS46717.1"/>
    </source>
</evidence>
<dbReference type="InterPro" id="IPR004812">
    <property type="entry name" value="Efflux_drug-R_Bcr/CmlA"/>
</dbReference>
<evidence type="ECO:0000256" key="8">
    <source>
        <dbReference type="RuleBase" id="RU365088"/>
    </source>
</evidence>
<dbReference type="PANTHER" id="PTHR23502">
    <property type="entry name" value="MAJOR FACILITATOR SUPERFAMILY"/>
    <property type="match status" value="1"/>
</dbReference>
<organism evidence="10 11">
    <name type="scientific">Gemelliphila palaticanis</name>
    <dbReference type="NCBI Taxonomy" id="81950"/>
    <lineage>
        <taxon>Bacteria</taxon>
        <taxon>Bacillati</taxon>
        <taxon>Bacillota</taxon>
        <taxon>Bacilli</taxon>
        <taxon>Bacillales</taxon>
        <taxon>Gemellaceae</taxon>
        <taxon>Gemelliphila</taxon>
    </lineage>
</organism>
<dbReference type="EMBL" id="JACBYF010000001">
    <property type="protein sequence ID" value="NYS46717.1"/>
    <property type="molecule type" value="Genomic_DNA"/>
</dbReference>
<evidence type="ECO:0000256" key="6">
    <source>
        <dbReference type="ARBA" id="ARBA00022989"/>
    </source>
</evidence>
<feature type="domain" description="Major facilitator superfamily (MFS) profile" evidence="9">
    <location>
        <begin position="5"/>
        <end position="381"/>
    </location>
</feature>
<feature type="transmembrane region" description="Helical" evidence="8">
    <location>
        <begin position="161"/>
        <end position="181"/>
    </location>
</feature>
<dbReference type="Gene3D" id="1.20.1720.10">
    <property type="entry name" value="Multidrug resistance protein D"/>
    <property type="match status" value="1"/>
</dbReference>
<comment type="caution">
    <text evidence="10">The sequence shown here is derived from an EMBL/GenBank/DDBJ whole genome shotgun (WGS) entry which is preliminary data.</text>
</comment>
<evidence type="ECO:0000256" key="2">
    <source>
        <dbReference type="ARBA" id="ARBA00006236"/>
    </source>
</evidence>
<dbReference type="NCBIfam" id="TIGR00710">
    <property type="entry name" value="efflux_Bcr_CflA"/>
    <property type="match status" value="1"/>
</dbReference>
<keyword evidence="7 8" id="KW-0472">Membrane</keyword>
<reference evidence="10 11" key="1">
    <citation type="submission" date="2020-07" db="EMBL/GenBank/DDBJ databases">
        <title>MOT database genomes.</title>
        <authorList>
            <person name="Joseph S."/>
            <person name="Aduse-Opoku J."/>
            <person name="Hashim A."/>
            <person name="Wade W."/>
            <person name="Curtis M."/>
        </authorList>
    </citation>
    <scope>NUCLEOTIDE SEQUENCE [LARGE SCALE GENOMIC DNA]</scope>
    <source>
        <strain evidence="10 11">CIP 106318</strain>
    </source>
</reference>
<keyword evidence="6 8" id="KW-1133">Transmembrane helix</keyword>
<evidence type="ECO:0000256" key="1">
    <source>
        <dbReference type="ARBA" id="ARBA00004651"/>
    </source>
</evidence>
<feature type="transmembrane region" description="Helical" evidence="8">
    <location>
        <begin position="336"/>
        <end position="353"/>
    </location>
</feature>
<dbReference type="Proteomes" id="UP000531840">
    <property type="component" value="Unassembled WGS sequence"/>
</dbReference>
<dbReference type="InterPro" id="IPR005829">
    <property type="entry name" value="Sugar_transporter_CS"/>
</dbReference>
<keyword evidence="3 8" id="KW-0813">Transport</keyword>
<comment type="caution">
    <text evidence="8">Lacks conserved residue(s) required for the propagation of feature annotation.</text>
</comment>
<dbReference type="PROSITE" id="PS50850">
    <property type="entry name" value="MFS"/>
    <property type="match status" value="1"/>
</dbReference>
<dbReference type="InterPro" id="IPR020846">
    <property type="entry name" value="MFS_dom"/>
</dbReference>
<dbReference type="PROSITE" id="PS00216">
    <property type="entry name" value="SUGAR_TRANSPORT_1"/>
    <property type="match status" value="1"/>
</dbReference>
<evidence type="ECO:0000256" key="3">
    <source>
        <dbReference type="ARBA" id="ARBA00022448"/>
    </source>
</evidence>
<feature type="transmembrane region" description="Helical" evidence="8">
    <location>
        <begin position="132"/>
        <end position="155"/>
    </location>
</feature>